<dbReference type="InterPro" id="IPR036179">
    <property type="entry name" value="Ig-like_dom_sf"/>
</dbReference>
<feature type="non-terminal residue" evidence="8">
    <location>
        <position position="1"/>
    </location>
</feature>
<protein>
    <recommendedName>
        <fullName evidence="7">Ig-like domain-containing protein</fullName>
    </recommendedName>
</protein>
<dbReference type="FunFam" id="2.60.40.10:FF:000142">
    <property type="entry name" value="V-set domain-containing T-cell activation inhibitor 1"/>
    <property type="match status" value="1"/>
</dbReference>
<dbReference type="InterPro" id="IPR050504">
    <property type="entry name" value="IgSF_BTN/MOG"/>
</dbReference>
<feature type="domain" description="Ig-like" evidence="7">
    <location>
        <begin position="1"/>
        <end position="92"/>
    </location>
</feature>
<evidence type="ECO:0000256" key="1">
    <source>
        <dbReference type="ARBA" id="ARBA00004370"/>
    </source>
</evidence>
<keyword evidence="5" id="KW-0325">Glycoprotein</keyword>
<sequence length="92" mass="10320">VTVPSSPVLAVRGATALLSCEFEPDPNFSNLVITWQRQESIKVVHSFYYERDQLERQNPDYLNRTVLNHKELAKGNASLSIANIGLKDAGNY</sequence>
<comment type="caution">
    <text evidence="8">The sequence shown here is derived from an EMBL/GenBank/DDBJ whole genome shotgun (WGS) entry which is preliminary data.</text>
</comment>
<organism evidence="8 9">
    <name type="scientific">Cirrhinus mrigala</name>
    <name type="common">Mrigala</name>
    <dbReference type="NCBI Taxonomy" id="683832"/>
    <lineage>
        <taxon>Eukaryota</taxon>
        <taxon>Metazoa</taxon>
        <taxon>Chordata</taxon>
        <taxon>Craniata</taxon>
        <taxon>Vertebrata</taxon>
        <taxon>Euteleostomi</taxon>
        <taxon>Actinopterygii</taxon>
        <taxon>Neopterygii</taxon>
        <taxon>Teleostei</taxon>
        <taxon>Ostariophysi</taxon>
        <taxon>Cypriniformes</taxon>
        <taxon>Cyprinidae</taxon>
        <taxon>Labeoninae</taxon>
        <taxon>Labeonini</taxon>
        <taxon>Cirrhinus</taxon>
    </lineage>
</organism>
<dbReference type="PANTHER" id="PTHR24100">
    <property type="entry name" value="BUTYROPHILIN"/>
    <property type="match status" value="1"/>
</dbReference>
<dbReference type="GO" id="GO:0050863">
    <property type="term" value="P:regulation of T cell activation"/>
    <property type="evidence" value="ECO:0007669"/>
    <property type="project" value="UniProtKB-ARBA"/>
</dbReference>
<dbReference type="InterPro" id="IPR007110">
    <property type="entry name" value="Ig-like_dom"/>
</dbReference>
<dbReference type="InterPro" id="IPR013783">
    <property type="entry name" value="Ig-like_fold"/>
</dbReference>
<keyword evidence="9" id="KW-1185">Reference proteome</keyword>
<dbReference type="PROSITE" id="PS50835">
    <property type="entry name" value="IG_LIKE"/>
    <property type="match status" value="1"/>
</dbReference>
<name>A0ABD0Q137_CIRMR</name>
<dbReference type="Gene3D" id="2.60.40.10">
    <property type="entry name" value="Immunoglobulins"/>
    <property type="match status" value="1"/>
</dbReference>
<dbReference type="GO" id="GO:1903037">
    <property type="term" value="P:regulation of leukocyte cell-cell adhesion"/>
    <property type="evidence" value="ECO:0007669"/>
    <property type="project" value="UniProtKB-ARBA"/>
</dbReference>
<keyword evidence="6" id="KW-0393">Immunoglobulin domain</keyword>
<proteinExistence type="predicted"/>
<keyword evidence="2" id="KW-0732">Signal</keyword>
<evidence type="ECO:0000313" key="8">
    <source>
        <dbReference type="EMBL" id="KAL0178546.1"/>
    </source>
</evidence>
<dbReference type="SUPFAM" id="SSF48726">
    <property type="entry name" value="Immunoglobulin"/>
    <property type="match status" value="1"/>
</dbReference>
<evidence type="ECO:0000313" key="9">
    <source>
        <dbReference type="Proteomes" id="UP001529510"/>
    </source>
</evidence>
<evidence type="ECO:0000256" key="2">
    <source>
        <dbReference type="ARBA" id="ARBA00022729"/>
    </source>
</evidence>
<evidence type="ECO:0000256" key="5">
    <source>
        <dbReference type="ARBA" id="ARBA00023180"/>
    </source>
</evidence>
<reference evidence="8 9" key="1">
    <citation type="submission" date="2024-05" db="EMBL/GenBank/DDBJ databases">
        <title>Genome sequencing and assembly of Indian major carp, Cirrhinus mrigala (Hamilton, 1822).</title>
        <authorList>
            <person name="Mohindra V."/>
            <person name="Chowdhury L.M."/>
            <person name="Lal K."/>
            <person name="Jena J.K."/>
        </authorList>
    </citation>
    <scope>NUCLEOTIDE SEQUENCE [LARGE SCALE GENOMIC DNA]</scope>
    <source>
        <strain evidence="8">CM1030</strain>
        <tissue evidence="8">Blood</tissue>
    </source>
</reference>
<gene>
    <name evidence="8" type="ORF">M9458_027440</name>
</gene>
<dbReference type="GO" id="GO:0016020">
    <property type="term" value="C:membrane"/>
    <property type="evidence" value="ECO:0007669"/>
    <property type="project" value="UniProtKB-SubCell"/>
</dbReference>
<evidence type="ECO:0000256" key="3">
    <source>
        <dbReference type="ARBA" id="ARBA00023136"/>
    </source>
</evidence>
<dbReference type="PANTHER" id="PTHR24100:SF145">
    <property type="entry name" value="CD276 ANTIGEN"/>
    <property type="match status" value="1"/>
</dbReference>
<comment type="subcellular location">
    <subcellularLocation>
        <location evidence="1">Membrane</location>
    </subcellularLocation>
</comment>
<evidence type="ECO:0000256" key="6">
    <source>
        <dbReference type="ARBA" id="ARBA00023319"/>
    </source>
</evidence>
<evidence type="ECO:0000256" key="4">
    <source>
        <dbReference type="ARBA" id="ARBA00023157"/>
    </source>
</evidence>
<keyword evidence="4" id="KW-1015">Disulfide bond</keyword>
<dbReference type="InterPro" id="IPR013106">
    <property type="entry name" value="Ig_V-set"/>
</dbReference>
<dbReference type="AlphaFoldDB" id="A0ABD0Q137"/>
<dbReference type="Pfam" id="PF07686">
    <property type="entry name" value="V-set"/>
    <property type="match status" value="1"/>
</dbReference>
<keyword evidence="3" id="KW-0472">Membrane</keyword>
<dbReference type="Proteomes" id="UP001529510">
    <property type="component" value="Unassembled WGS sequence"/>
</dbReference>
<evidence type="ECO:0000259" key="7">
    <source>
        <dbReference type="PROSITE" id="PS50835"/>
    </source>
</evidence>
<accession>A0ABD0Q137</accession>
<feature type="non-terminal residue" evidence="8">
    <location>
        <position position="92"/>
    </location>
</feature>
<dbReference type="EMBL" id="JAMKFB020000013">
    <property type="protein sequence ID" value="KAL0178546.1"/>
    <property type="molecule type" value="Genomic_DNA"/>
</dbReference>